<proteinExistence type="predicted"/>
<evidence type="ECO:0000313" key="2">
    <source>
        <dbReference type="EMBL" id="MFC4195282.1"/>
    </source>
</evidence>
<evidence type="ECO:0000313" key="3">
    <source>
        <dbReference type="Proteomes" id="UP001595792"/>
    </source>
</evidence>
<keyword evidence="3" id="KW-1185">Reference proteome</keyword>
<dbReference type="InterPro" id="IPR002559">
    <property type="entry name" value="Transposase_11"/>
</dbReference>
<evidence type="ECO:0000259" key="1">
    <source>
        <dbReference type="Pfam" id="PF01609"/>
    </source>
</evidence>
<gene>
    <name evidence="2" type="ORF">ACFOUY_01065</name>
</gene>
<name>A0ABV8NI85_9SPHI</name>
<dbReference type="SUPFAM" id="SSF53098">
    <property type="entry name" value="Ribonuclease H-like"/>
    <property type="match status" value="1"/>
</dbReference>
<comment type="caution">
    <text evidence="2">The sequence shown here is derived from an EMBL/GenBank/DDBJ whole genome shotgun (WGS) entry which is preliminary data.</text>
</comment>
<dbReference type="Pfam" id="PF01609">
    <property type="entry name" value="DDE_Tnp_1"/>
    <property type="match status" value="1"/>
</dbReference>
<organism evidence="2 3">
    <name type="scientific">Pedobacter jamesrossensis</name>
    <dbReference type="NCBI Taxonomy" id="1908238"/>
    <lineage>
        <taxon>Bacteria</taxon>
        <taxon>Pseudomonadati</taxon>
        <taxon>Bacteroidota</taxon>
        <taxon>Sphingobacteriia</taxon>
        <taxon>Sphingobacteriales</taxon>
        <taxon>Sphingobacteriaceae</taxon>
        <taxon>Pedobacter</taxon>
    </lineage>
</organism>
<protein>
    <submittedName>
        <fullName evidence="2">IS1634 family transposase</fullName>
    </submittedName>
</protein>
<accession>A0ABV8NI85</accession>
<reference evidence="3" key="1">
    <citation type="journal article" date="2019" name="Int. J. Syst. Evol. Microbiol.">
        <title>The Global Catalogue of Microorganisms (GCM) 10K type strain sequencing project: providing services to taxonomists for standard genome sequencing and annotation.</title>
        <authorList>
            <consortium name="The Broad Institute Genomics Platform"/>
            <consortium name="The Broad Institute Genome Sequencing Center for Infectious Disease"/>
            <person name="Wu L."/>
            <person name="Ma J."/>
        </authorList>
    </citation>
    <scope>NUCLEOTIDE SEQUENCE [LARGE SCALE GENOMIC DNA]</scope>
    <source>
        <strain evidence="3">CCM 8689</strain>
    </source>
</reference>
<dbReference type="NCBIfam" id="NF033559">
    <property type="entry name" value="transpos_IS1634"/>
    <property type="match status" value="1"/>
</dbReference>
<dbReference type="RefSeq" id="WP_378958587.1">
    <property type="nucleotide sequence ID" value="NZ_JBHRXC010000016.1"/>
</dbReference>
<dbReference type="EMBL" id="JBHSBY010000008">
    <property type="protein sequence ID" value="MFC4195282.1"/>
    <property type="molecule type" value="Genomic_DNA"/>
</dbReference>
<sequence>MTQVDLKLSLWMFVRKKKNRSGSTSVVVAAKVQGKFKELKTIGVSKDEAEIERFYQEGKVWCNTQVKGADLFNQRTQEIEELNVTDSLLSNIENILHNGSQLLLNKVYDSIGYDAIDDYILRQLVISRLAQPMSKSATIEYLKSHFDEDVHLNKIYRYMDKLYSTQQEAIQKISVEHTRKILGGRIGLMFYDVTTLYFESDYGDGFREPGFSKDGKHSQPQIVLGLLVSKDGYPLSYSMFNGSQYEGRTMIPIVDDFVMRFKLNDFVLVADSGLINKKNIDFLKAQGYKYIIGARIKNASKTQQEWLLSQEKIEGVYNETTVAHGRLIVGYSEKRAKKDAYNRIKGIGRLEKAFKTGTISKENINKRGYNKFLIISKDVQVTIDKSSVEEDAKWDGLKGYITNTDLPAAEVYDQYSSLWQVERAFRITKGTVEMRPMFHFTPKRIEAHVCICFIAYKIYKELERVLKEKQYKISADKALDIAKTVTTIRIKLPQSGKTISKTMIITERQKLIEPLFSDNFWKSQFG</sequence>
<dbReference type="PANTHER" id="PTHR34614:SF2">
    <property type="entry name" value="TRANSPOSASE IS4-LIKE DOMAIN-CONTAINING PROTEIN"/>
    <property type="match status" value="1"/>
</dbReference>
<dbReference type="PANTHER" id="PTHR34614">
    <property type="match status" value="1"/>
</dbReference>
<dbReference type="InterPro" id="IPR012337">
    <property type="entry name" value="RNaseH-like_sf"/>
</dbReference>
<feature type="domain" description="Transposase IS4-like" evidence="1">
    <location>
        <begin position="191"/>
        <end position="456"/>
    </location>
</feature>
<dbReference type="Proteomes" id="UP001595792">
    <property type="component" value="Unassembled WGS sequence"/>
</dbReference>
<dbReference type="InterPro" id="IPR047654">
    <property type="entry name" value="IS1634_transpos"/>
</dbReference>